<keyword evidence="4 9" id="KW-0812">Transmembrane</keyword>
<evidence type="ECO:0000256" key="4">
    <source>
        <dbReference type="ARBA" id="ARBA00022692"/>
    </source>
</evidence>
<feature type="domain" description="ABC transmembrane type-1" evidence="11">
    <location>
        <begin position="16"/>
        <end position="298"/>
    </location>
</feature>
<dbReference type="EMBL" id="SODD01000004">
    <property type="protein sequence ID" value="TDW25497.1"/>
    <property type="molecule type" value="Genomic_DNA"/>
</dbReference>
<dbReference type="PANTHER" id="PTHR43394:SF1">
    <property type="entry name" value="ATP-BINDING CASSETTE SUB-FAMILY B MEMBER 10, MITOCHONDRIAL"/>
    <property type="match status" value="1"/>
</dbReference>
<feature type="transmembrane region" description="Helical" evidence="9">
    <location>
        <begin position="55"/>
        <end position="73"/>
    </location>
</feature>
<evidence type="ECO:0000256" key="3">
    <source>
        <dbReference type="ARBA" id="ARBA00022475"/>
    </source>
</evidence>
<keyword evidence="3" id="KW-1003">Cell membrane</keyword>
<feature type="transmembrane region" description="Helical" evidence="9">
    <location>
        <begin position="278"/>
        <end position="296"/>
    </location>
</feature>
<proteinExistence type="predicted"/>
<dbReference type="GO" id="GO:0015421">
    <property type="term" value="F:ABC-type oligopeptide transporter activity"/>
    <property type="evidence" value="ECO:0007669"/>
    <property type="project" value="TreeGrafter"/>
</dbReference>
<evidence type="ECO:0000259" key="11">
    <source>
        <dbReference type="PROSITE" id="PS50929"/>
    </source>
</evidence>
<dbReference type="PROSITE" id="PS00211">
    <property type="entry name" value="ABC_TRANSPORTER_1"/>
    <property type="match status" value="1"/>
</dbReference>
<keyword evidence="2" id="KW-0813">Transport</keyword>
<gene>
    <name evidence="12" type="ORF">EDD63_10424</name>
</gene>
<dbReference type="Pfam" id="PF00005">
    <property type="entry name" value="ABC_tran"/>
    <property type="match status" value="1"/>
</dbReference>
<evidence type="ECO:0000259" key="10">
    <source>
        <dbReference type="PROSITE" id="PS50893"/>
    </source>
</evidence>
<evidence type="ECO:0000313" key="12">
    <source>
        <dbReference type="EMBL" id="TDW25497.1"/>
    </source>
</evidence>
<comment type="caution">
    <text evidence="12">The sequence shown here is derived from an EMBL/GenBank/DDBJ whole genome shotgun (WGS) entry which is preliminary data.</text>
</comment>
<feature type="transmembrane region" description="Helical" evidence="9">
    <location>
        <begin position="12"/>
        <end position="35"/>
    </location>
</feature>
<feature type="transmembrane region" description="Helical" evidence="9">
    <location>
        <begin position="129"/>
        <end position="149"/>
    </location>
</feature>
<evidence type="ECO:0000256" key="9">
    <source>
        <dbReference type="SAM" id="Phobius"/>
    </source>
</evidence>
<keyword evidence="13" id="KW-1185">Reference proteome</keyword>
<keyword evidence="8 9" id="KW-0472">Membrane</keyword>
<keyword evidence="5" id="KW-0547">Nucleotide-binding</keyword>
<dbReference type="InterPro" id="IPR039421">
    <property type="entry name" value="Type_1_exporter"/>
</dbReference>
<dbReference type="GO" id="GO:0016887">
    <property type="term" value="F:ATP hydrolysis activity"/>
    <property type="evidence" value="ECO:0007669"/>
    <property type="project" value="InterPro"/>
</dbReference>
<evidence type="ECO:0000256" key="6">
    <source>
        <dbReference type="ARBA" id="ARBA00022840"/>
    </source>
</evidence>
<dbReference type="Pfam" id="PF00664">
    <property type="entry name" value="ABC_membrane"/>
    <property type="match status" value="1"/>
</dbReference>
<sequence length="576" mass="64921">MKFLWKYLRRYSWILVLNFVGIAGFIIAELGIPSIVAQIVDKGIRNHDVTLMKTMLLYLVLIAICGGVGRLILSFCGARMSSYVVRDIRNDIFKKTQTYSPREYNMFGVSSMITRTNPDAYMLMQFTNMLMRTGLLTPVMIVASFFMVIKTSQNLAMVIIGSLPIIIFSIYLIAKASGPLSKKQQKEMDNLNRITRENITGVRVIRAFRKNKYEEQRFSQTSEDYTNVAKKLFKLMAIGQPLFFFILNSAGLIIYWVGSNLIDAGNLQVGQLMAFGEYMFHALFSLMLFSNMFMMYPRAKVSADRIEEMLNVEVAIQNPSNPVFEGKEDTTLVFDQVSFQYPDGELPVLQNISFEAHKGQTVAFIGSTGSGKSTLINLIPRFYDVSAGNIKVDGVDVRKYDIKTLRQKIGFIPQKALLFSGTIKENIKYGKHDASEDEVVASSKVANAYEFIQDKPQQFEDCIAESGTNVSGGQRQRLSIARAVVRKPEIYIFDDSFSALDFKTDAEVRKNLLSETEDAITLIVAQRVSSIMNADQIIVLNNGTIVGKGTHRELLETCEIYQEIARSQLSEKELAL</sequence>
<evidence type="ECO:0000313" key="13">
    <source>
        <dbReference type="Proteomes" id="UP000294743"/>
    </source>
</evidence>
<evidence type="ECO:0000256" key="1">
    <source>
        <dbReference type="ARBA" id="ARBA00004651"/>
    </source>
</evidence>
<dbReference type="FunFam" id="3.40.50.300:FF:000221">
    <property type="entry name" value="Multidrug ABC transporter ATP-binding protein"/>
    <property type="match status" value="1"/>
</dbReference>
<evidence type="ECO:0000256" key="2">
    <source>
        <dbReference type="ARBA" id="ARBA00022448"/>
    </source>
</evidence>
<feature type="transmembrane region" description="Helical" evidence="9">
    <location>
        <begin position="235"/>
        <end position="258"/>
    </location>
</feature>
<dbReference type="SUPFAM" id="SSF90123">
    <property type="entry name" value="ABC transporter transmembrane region"/>
    <property type="match status" value="1"/>
</dbReference>
<dbReference type="AlphaFoldDB" id="A0A4V6Q8K4"/>
<dbReference type="Gene3D" id="3.40.50.300">
    <property type="entry name" value="P-loop containing nucleotide triphosphate hydrolases"/>
    <property type="match status" value="1"/>
</dbReference>
<dbReference type="PANTHER" id="PTHR43394">
    <property type="entry name" value="ATP-DEPENDENT PERMEASE MDL1, MITOCHONDRIAL"/>
    <property type="match status" value="1"/>
</dbReference>
<name>A0A4V6Q8K4_9FIRM</name>
<evidence type="ECO:0000256" key="7">
    <source>
        <dbReference type="ARBA" id="ARBA00022989"/>
    </source>
</evidence>
<protein>
    <submittedName>
        <fullName evidence="12">ATP-binding cassette subfamily B multidrug efflux pump</fullName>
    </submittedName>
</protein>
<dbReference type="OrthoDB" id="9762778at2"/>
<dbReference type="SUPFAM" id="SSF52540">
    <property type="entry name" value="P-loop containing nucleoside triphosphate hydrolases"/>
    <property type="match status" value="1"/>
</dbReference>
<keyword evidence="7 9" id="KW-1133">Transmembrane helix</keyword>
<dbReference type="SMART" id="SM00382">
    <property type="entry name" value="AAA"/>
    <property type="match status" value="1"/>
</dbReference>
<feature type="transmembrane region" description="Helical" evidence="9">
    <location>
        <begin position="155"/>
        <end position="174"/>
    </location>
</feature>
<dbReference type="InterPro" id="IPR003593">
    <property type="entry name" value="AAA+_ATPase"/>
</dbReference>
<keyword evidence="6 12" id="KW-0067">ATP-binding</keyword>
<dbReference type="PROSITE" id="PS50893">
    <property type="entry name" value="ABC_TRANSPORTER_2"/>
    <property type="match status" value="1"/>
</dbReference>
<dbReference type="CDD" id="cd18548">
    <property type="entry name" value="ABC_6TM_Tm287_like"/>
    <property type="match status" value="1"/>
</dbReference>
<dbReference type="GO" id="GO:0005886">
    <property type="term" value="C:plasma membrane"/>
    <property type="evidence" value="ECO:0007669"/>
    <property type="project" value="UniProtKB-SubCell"/>
</dbReference>
<evidence type="ECO:0000256" key="8">
    <source>
        <dbReference type="ARBA" id="ARBA00023136"/>
    </source>
</evidence>
<dbReference type="GO" id="GO:0005524">
    <property type="term" value="F:ATP binding"/>
    <property type="evidence" value="ECO:0007669"/>
    <property type="project" value="UniProtKB-KW"/>
</dbReference>
<dbReference type="InterPro" id="IPR036640">
    <property type="entry name" value="ABC1_TM_sf"/>
</dbReference>
<accession>A0A4V6Q8K4</accession>
<dbReference type="RefSeq" id="WP_134167998.1">
    <property type="nucleotide sequence ID" value="NZ_SODD01000004.1"/>
</dbReference>
<dbReference type="PROSITE" id="PS50929">
    <property type="entry name" value="ABC_TM1F"/>
    <property type="match status" value="1"/>
</dbReference>
<organism evidence="12 13">
    <name type="scientific">Breznakia blatticola</name>
    <dbReference type="NCBI Taxonomy" id="1754012"/>
    <lineage>
        <taxon>Bacteria</taxon>
        <taxon>Bacillati</taxon>
        <taxon>Bacillota</taxon>
        <taxon>Erysipelotrichia</taxon>
        <taxon>Erysipelotrichales</taxon>
        <taxon>Erysipelotrichaceae</taxon>
        <taxon>Breznakia</taxon>
    </lineage>
</organism>
<feature type="domain" description="ABC transporter" evidence="10">
    <location>
        <begin position="332"/>
        <end position="567"/>
    </location>
</feature>
<dbReference type="InterPro" id="IPR011527">
    <property type="entry name" value="ABC1_TM_dom"/>
</dbReference>
<reference evidence="12 13" key="1">
    <citation type="submission" date="2019-03" db="EMBL/GenBank/DDBJ databases">
        <title>Genomic Encyclopedia of Type Strains, Phase IV (KMG-IV): sequencing the most valuable type-strain genomes for metagenomic binning, comparative biology and taxonomic classification.</title>
        <authorList>
            <person name="Goeker M."/>
        </authorList>
    </citation>
    <scope>NUCLEOTIDE SEQUENCE [LARGE SCALE GENOMIC DNA]</scope>
    <source>
        <strain evidence="12 13">DSM 28867</strain>
    </source>
</reference>
<dbReference type="InterPro" id="IPR027417">
    <property type="entry name" value="P-loop_NTPase"/>
</dbReference>
<dbReference type="Proteomes" id="UP000294743">
    <property type="component" value="Unassembled WGS sequence"/>
</dbReference>
<dbReference type="Gene3D" id="1.20.1560.10">
    <property type="entry name" value="ABC transporter type 1, transmembrane domain"/>
    <property type="match status" value="1"/>
</dbReference>
<dbReference type="InterPro" id="IPR017871">
    <property type="entry name" value="ABC_transporter-like_CS"/>
</dbReference>
<evidence type="ECO:0000256" key="5">
    <source>
        <dbReference type="ARBA" id="ARBA00022741"/>
    </source>
</evidence>
<dbReference type="InterPro" id="IPR003439">
    <property type="entry name" value="ABC_transporter-like_ATP-bd"/>
</dbReference>
<comment type="subcellular location">
    <subcellularLocation>
        <location evidence="1">Cell membrane</location>
        <topology evidence="1">Multi-pass membrane protein</topology>
    </subcellularLocation>
</comment>